<protein>
    <submittedName>
        <fullName evidence="1">Putative metal-dependent HD superfamily phosphohydrolase</fullName>
    </submittedName>
</protein>
<sequence length="204" mass="24648">MKIQNIYPNLMLKIGFETHQISLLWEALAQKYSSKSRHYHNLTHLEEMITCFEHYQTELKQPLEVLFSLFYHDYIYSATKKDNELKSAEFACNLLKNNTLLDKNLVFELIMATKLHQHNSISDVNWLIDFDLKILSKDWEQYQIYCNQVRKEYRIYPDFLYKPGRKKALEHFLEQPFIYQTTAFRDLYEKTARTNIEKEIQMLS</sequence>
<dbReference type="RefSeq" id="WP_089080867.1">
    <property type="nucleotide sequence ID" value="NZ_VFPJ01000001.1"/>
</dbReference>
<dbReference type="InterPro" id="IPR009218">
    <property type="entry name" value="HD_phosphohydro"/>
</dbReference>
<dbReference type="GO" id="GO:0016787">
    <property type="term" value="F:hydrolase activity"/>
    <property type="evidence" value="ECO:0007669"/>
    <property type="project" value="UniProtKB-KW"/>
</dbReference>
<gene>
    <name evidence="1" type="ORF">BC670_0874</name>
</gene>
<dbReference type="PANTHER" id="PTHR21174:SF0">
    <property type="entry name" value="HD PHOSPHOHYDROLASE FAMILY PROTEIN-RELATED"/>
    <property type="match status" value="1"/>
</dbReference>
<organism evidence="1 2">
    <name type="scientific">Flavobacterium branchiophilum</name>
    <dbReference type="NCBI Taxonomy" id="55197"/>
    <lineage>
        <taxon>Bacteria</taxon>
        <taxon>Pseudomonadati</taxon>
        <taxon>Bacteroidota</taxon>
        <taxon>Flavobacteriia</taxon>
        <taxon>Flavobacteriales</taxon>
        <taxon>Flavobacteriaceae</taxon>
        <taxon>Flavobacterium</taxon>
    </lineage>
</organism>
<dbReference type="Proteomes" id="UP000320773">
    <property type="component" value="Unassembled WGS sequence"/>
</dbReference>
<dbReference type="AlphaFoldDB" id="A0A543G1Q8"/>
<reference evidence="1 2" key="1">
    <citation type="submission" date="2019-06" db="EMBL/GenBank/DDBJ databases">
        <title>Genomic Encyclopedia of Archaeal and Bacterial Type Strains, Phase II (KMG-II): from individual species to whole genera.</title>
        <authorList>
            <person name="Goeker M."/>
        </authorList>
    </citation>
    <scope>NUCLEOTIDE SEQUENCE [LARGE SCALE GENOMIC DNA]</scope>
    <source>
        <strain evidence="1 2">DSM 24789</strain>
    </source>
</reference>
<dbReference type="PIRSF" id="PIRSF035170">
    <property type="entry name" value="HD_phosphohydro"/>
    <property type="match status" value="1"/>
</dbReference>
<evidence type="ECO:0000313" key="2">
    <source>
        <dbReference type="Proteomes" id="UP000320773"/>
    </source>
</evidence>
<comment type="caution">
    <text evidence="1">The sequence shown here is derived from an EMBL/GenBank/DDBJ whole genome shotgun (WGS) entry which is preliminary data.</text>
</comment>
<accession>A0A543G1Q8</accession>
<dbReference type="PANTHER" id="PTHR21174">
    <property type="match status" value="1"/>
</dbReference>
<dbReference type="SUPFAM" id="SSF109604">
    <property type="entry name" value="HD-domain/PDEase-like"/>
    <property type="match status" value="1"/>
</dbReference>
<dbReference type="EMBL" id="VFPJ01000001">
    <property type="protein sequence ID" value="TQM40017.1"/>
    <property type="molecule type" value="Genomic_DNA"/>
</dbReference>
<proteinExistence type="predicted"/>
<name>A0A543G1Q8_9FLAO</name>
<evidence type="ECO:0000313" key="1">
    <source>
        <dbReference type="EMBL" id="TQM40017.1"/>
    </source>
</evidence>
<keyword evidence="1" id="KW-0378">Hydrolase</keyword>